<gene>
    <name evidence="1" type="ORF">CCMSSC00406_0002585</name>
</gene>
<name>A0ACB7ISX0_PLECO</name>
<sequence>MVFRLSQRKGEARRPPTTGKRKGKAAATDENVHAAPSQPRPRPKPIRKPAPQQVPGGVENNAALALLAIQTGEPEPLQDRPQVTRAQPADRVFARVFNIPVDEVIADFEAYNGAIGDEAGEAEEEDGAEEDGAEELEEEKDELDDDDCDEELPVFCIPMEVPYGKKGTRNLAGITSKTSFDTLLEKVDRTSSHLQRQSAQE</sequence>
<protein>
    <submittedName>
        <fullName evidence="1">Uncharacterized protein</fullName>
    </submittedName>
</protein>
<evidence type="ECO:0000313" key="1">
    <source>
        <dbReference type="EMBL" id="KAG9220815.1"/>
    </source>
</evidence>
<proteinExistence type="predicted"/>
<dbReference type="EMBL" id="WQMT02000007">
    <property type="protein sequence ID" value="KAG9220815.1"/>
    <property type="molecule type" value="Genomic_DNA"/>
</dbReference>
<keyword evidence="2" id="KW-1185">Reference proteome</keyword>
<dbReference type="Proteomes" id="UP000824881">
    <property type="component" value="Unassembled WGS sequence"/>
</dbReference>
<reference evidence="1 2" key="1">
    <citation type="journal article" date="2021" name="Appl. Environ. Microbiol.">
        <title>Genetic linkage and physical mapping for an oyster mushroom Pleurotus cornucopiae and QTL analysis for the trait cap color.</title>
        <authorList>
            <person name="Zhang Y."/>
            <person name="Gao W."/>
            <person name="Sonnenberg A."/>
            <person name="Chen Q."/>
            <person name="Zhang J."/>
            <person name="Huang C."/>
        </authorList>
    </citation>
    <scope>NUCLEOTIDE SEQUENCE [LARGE SCALE GENOMIC DNA]</scope>
    <source>
        <strain evidence="1">CCMSSC00406</strain>
    </source>
</reference>
<accession>A0ACB7ISX0</accession>
<comment type="caution">
    <text evidence="1">The sequence shown here is derived from an EMBL/GenBank/DDBJ whole genome shotgun (WGS) entry which is preliminary data.</text>
</comment>
<evidence type="ECO:0000313" key="2">
    <source>
        <dbReference type="Proteomes" id="UP000824881"/>
    </source>
</evidence>
<organism evidence="1 2">
    <name type="scientific">Pleurotus cornucopiae</name>
    <name type="common">Cornucopia mushroom</name>
    <dbReference type="NCBI Taxonomy" id="5321"/>
    <lineage>
        <taxon>Eukaryota</taxon>
        <taxon>Fungi</taxon>
        <taxon>Dikarya</taxon>
        <taxon>Basidiomycota</taxon>
        <taxon>Agaricomycotina</taxon>
        <taxon>Agaricomycetes</taxon>
        <taxon>Agaricomycetidae</taxon>
        <taxon>Agaricales</taxon>
        <taxon>Pleurotineae</taxon>
        <taxon>Pleurotaceae</taxon>
        <taxon>Pleurotus</taxon>
    </lineage>
</organism>